<evidence type="ECO:0000256" key="2">
    <source>
        <dbReference type="ARBA" id="ARBA00023239"/>
    </source>
</evidence>
<evidence type="ECO:0000259" key="5">
    <source>
        <dbReference type="Pfam" id="PF04909"/>
    </source>
</evidence>
<evidence type="ECO:0000256" key="4">
    <source>
        <dbReference type="SAM" id="MobiDB-lite"/>
    </source>
</evidence>
<keyword evidence="1 3" id="KW-0210">Decarboxylase</keyword>
<evidence type="ECO:0000313" key="7">
    <source>
        <dbReference type="Proteomes" id="UP000249619"/>
    </source>
</evidence>
<dbReference type="PANTHER" id="PTHR21240:SF31">
    <property type="entry name" value="AMIDOHYDROLASE FAMILY PROTEIN (AFU_ORTHOLOGUE AFUA_7G05840)"/>
    <property type="match status" value="1"/>
</dbReference>
<dbReference type="PANTHER" id="PTHR21240">
    <property type="entry name" value="2-AMINO-3-CARBOXYLMUCONATE-6-SEMIALDEHYDE DECARBOXYLASE"/>
    <property type="match status" value="1"/>
</dbReference>
<name>A0A364MVG8_STELY</name>
<dbReference type="Gene3D" id="3.20.20.140">
    <property type="entry name" value="Metal-dependent hydrolases"/>
    <property type="match status" value="1"/>
</dbReference>
<dbReference type="GO" id="GO:0005829">
    <property type="term" value="C:cytosol"/>
    <property type="evidence" value="ECO:0007669"/>
    <property type="project" value="TreeGrafter"/>
</dbReference>
<dbReference type="InterPro" id="IPR032466">
    <property type="entry name" value="Metal_Hydrolase"/>
</dbReference>
<feature type="region of interest" description="Disordered" evidence="4">
    <location>
        <begin position="168"/>
        <end position="188"/>
    </location>
</feature>
<evidence type="ECO:0000256" key="3">
    <source>
        <dbReference type="RuleBase" id="RU366045"/>
    </source>
</evidence>
<dbReference type="STRING" id="183478.A0A364MVG8"/>
<dbReference type="Proteomes" id="UP000249619">
    <property type="component" value="Unassembled WGS sequence"/>
</dbReference>
<sequence>MARVANDYLTGDFGKNVERFGAFTALSMHNARDAIAELERAVRDLDMSGGMINNFQSKGAKGEEKIYFDTREYDPFWETMQELDVPIYFHPRYAVPHDLKAGTKYGDRRHLLGAGIQFHLNLNWHLYAICSSGIFDRFPKVQTVAGYLGEKQSRHNYTTVTGSFVPYPSTSGEQATGSTTHSSVTRAL</sequence>
<dbReference type="SUPFAM" id="SSF51556">
    <property type="entry name" value="Metallo-dependent hydrolases"/>
    <property type="match status" value="1"/>
</dbReference>
<feature type="domain" description="Amidohydrolase-related" evidence="5">
    <location>
        <begin position="2"/>
        <end position="143"/>
    </location>
</feature>
<organism evidence="6 7">
    <name type="scientific">Stemphylium lycopersici</name>
    <name type="common">Tomato gray leaf spot disease fungus</name>
    <name type="synonym">Thyrospora lycopersici</name>
    <dbReference type="NCBI Taxonomy" id="183478"/>
    <lineage>
        <taxon>Eukaryota</taxon>
        <taxon>Fungi</taxon>
        <taxon>Dikarya</taxon>
        <taxon>Ascomycota</taxon>
        <taxon>Pezizomycotina</taxon>
        <taxon>Dothideomycetes</taxon>
        <taxon>Pleosporomycetidae</taxon>
        <taxon>Pleosporales</taxon>
        <taxon>Pleosporineae</taxon>
        <taxon>Pleosporaceae</taxon>
        <taxon>Stemphylium</taxon>
    </lineage>
</organism>
<keyword evidence="6" id="KW-0378">Hydrolase</keyword>
<dbReference type="Pfam" id="PF04909">
    <property type="entry name" value="Amidohydro_2"/>
    <property type="match status" value="1"/>
</dbReference>
<protein>
    <submittedName>
        <fullName evidence="6">Amidohydrolase-like protein 2</fullName>
    </submittedName>
</protein>
<dbReference type="GO" id="GO:0016787">
    <property type="term" value="F:hydrolase activity"/>
    <property type="evidence" value="ECO:0007669"/>
    <property type="project" value="UniProtKB-KW"/>
</dbReference>
<reference evidence="7" key="1">
    <citation type="submission" date="2018-05" db="EMBL/GenBank/DDBJ databases">
        <title>Draft genome sequence of Stemphylium lycopersici strain CIDEFI 213.</title>
        <authorList>
            <person name="Medina R."/>
            <person name="Franco M.E.E."/>
            <person name="Lucentini C.G."/>
            <person name="Saparrat M.C.N."/>
            <person name="Balatti P.A."/>
        </authorList>
    </citation>
    <scope>NUCLEOTIDE SEQUENCE [LARGE SCALE GENOMIC DNA]</scope>
    <source>
        <strain evidence="7">CIDEFI 213</strain>
    </source>
</reference>
<dbReference type="OrthoDB" id="432010at2759"/>
<evidence type="ECO:0000313" key="6">
    <source>
        <dbReference type="EMBL" id="RAR04880.1"/>
    </source>
</evidence>
<dbReference type="InterPro" id="IPR032465">
    <property type="entry name" value="ACMSD"/>
</dbReference>
<accession>A0A364MVG8</accession>
<gene>
    <name evidence="6" type="ORF">DDE83_007655</name>
</gene>
<dbReference type="InterPro" id="IPR006680">
    <property type="entry name" value="Amidohydro-rel"/>
</dbReference>
<dbReference type="GO" id="GO:0016831">
    <property type="term" value="F:carboxy-lyase activity"/>
    <property type="evidence" value="ECO:0007669"/>
    <property type="project" value="UniProtKB-KW"/>
</dbReference>
<dbReference type="EMBL" id="QGDH01000145">
    <property type="protein sequence ID" value="RAR04880.1"/>
    <property type="molecule type" value="Genomic_DNA"/>
</dbReference>
<proteinExistence type="inferred from homology"/>
<keyword evidence="2 3" id="KW-0456">Lyase</keyword>
<dbReference type="GO" id="GO:0019748">
    <property type="term" value="P:secondary metabolic process"/>
    <property type="evidence" value="ECO:0007669"/>
    <property type="project" value="TreeGrafter"/>
</dbReference>
<dbReference type="AlphaFoldDB" id="A0A364MVG8"/>
<evidence type="ECO:0000256" key="1">
    <source>
        <dbReference type="ARBA" id="ARBA00022793"/>
    </source>
</evidence>
<comment type="caution">
    <text evidence="6">The sequence shown here is derived from an EMBL/GenBank/DDBJ whole genome shotgun (WGS) entry which is preliminary data.</text>
</comment>
<comment type="similarity">
    <text evidence="3">Belongs to the metallo-dependent hydrolases superfamily.</text>
</comment>
<keyword evidence="7" id="KW-1185">Reference proteome</keyword>